<dbReference type="Pfam" id="PF07859">
    <property type="entry name" value="Abhydrolase_3"/>
    <property type="match status" value="1"/>
</dbReference>
<reference evidence="4 5" key="1">
    <citation type="submission" date="2024-03" db="EMBL/GenBank/DDBJ databases">
        <authorList>
            <person name="Martinez-Hernandez J."/>
        </authorList>
    </citation>
    <scope>NUCLEOTIDE SEQUENCE [LARGE SCALE GENOMIC DNA]</scope>
</reference>
<dbReference type="InterPro" id="IPR033140">
    <property type="entry name" value="Lipase_GDXG_put_SER_AS"/>
</dbReference>
<evidence type="ECO:0000256" key="1">
    <source>
        <dbReference type="ARBA" id="ARBA00010515"/>
    </source>
</evidence>
<evidence type="ECO:0000256" key="2">
    <source>
        <dbReference type="PROSITE-ProRule" id="PRU10038"/>
    </source>
</evidence>
<keyword evidence="5" id="KW-1185">Reference proteome</keyword>
<dbReference type="Proteomes" id="UP001497480">
    <property type="component" value="Unassembled WGS sequence"/>
</dbReference>
<evidence type="ECO:0000313" key="5">
    <source>
        <dbReference type="Proteomes" id="UP001497480"/>
    </source>
</evidence>
<protein>
    <recommendedName>
        <fullName evidence="3">Alpha/beta hydrolase fold-3 domain-containing protein</fullName>
    </recommendedName>
</protein>
<name>A0AAV1YBG2_LUPLU</name>
<dbReference type="GO" id="GO:0016787">
    <property type="term" value="F:hydrolase activity"/>
    <property type="evidence" value="ECO:0007669"/>
    <property type="project" value="InterPro"/>
</dbReference>
<evidence type="ECO:0000259" key="3">
    <source>
        <dbReference type="Pfam" id="PF07859"/>
    </source>
</evidence>
<proteinExistence type="inferred from homology"/>
<dbReference type="InterPro" id="IPR050466">
    <property type="entry name" value="Carboxylest/Gibb_receptor"/>
</dbReference>
<dbReference type="PANTHER" id="PTHR23024">
    <property type="entry name" value="ARYLACETAMIDE DEACETYLASE"/>
    <property type="match status" value="1"/>
</dbReference>
<dbReference type="InterPro" id="IPR029058">
    <property type="entry name" value="AB_hydrolase_fold"/>
</dbReference>
<dbReference type="Gene3D" id="3.40.50.1820">
    <property type="entry name" value="alpha/beta hydrolase"/>
    <property type="match status" value="1"/>
</dbReference>
<dbReference type="PANTHER" id="PTHR23024:SF619">
    <property type="entry name" value="CXE CARBOXYLESTERASE"/>
    <property type="match status" value="1"/>
</dbReference>
<dbReference type="SUPFAM" id="SSF53474">
    <property type="entry name" value="alpha/beta-Hydrolases"/>
    <property type="match status" value="1"/>
</dbReference>
<comment type="caution">
    <text evidence="4">The sequence shown here is derived from an EMBL/GenBank/DDBJ whole genome shotgun (WGS) entry which is preliminary data.</text>
</comment>
<comment type="similarity">
    <text evidence="1">Belongs to the 'GDXG' lipolytic enzyme family.</text>
</comment>
<feature type="domain" description="Alpha/beta hydrolase fold-3" evidence="3">
    <location>
        <begin position="137"/>
        <end position="354"/>
    </location>
</feature>
<dbReference type="PROSITE" id="PS01174">
    <property type="entry name" value="LIPASE_GDXG_SER"/>
    <property type="match status" value="1"/>
</dbReference>
<organism evidence="4 5">
    <name type="scientific">Lupinus luteus</name>
    <name type="common">European yellow lupine</name>
    <dbReference type="NCBI Taxonomy" id="3873"/>
    <lineage>
        <taxon>Eukaryota</taxon>
        <taxon>Viridiplantae</taxon>
        <taxon>Streptophyta</taxon>
        <taxon>Embryophyta</taxon>
        <taxon>Tracheophyta</taxon>
        <taxon>Spermatophyta</taxon>
        <taxon>Magnoliopsida</taxon>
        <taxon>eudicotyledons</taxon>
        <taxon>Gunneridae</taxon>
        <taxon>Pentapetalae</taxon>
        <taxon>rosids</taxon>
        <taxon>fabids</taxon>
        <taxon>Fabales</taxon>
        <taxon>Fabaceae</taxon>
        <taxon>Papilionoideae</taxon>
        <taxon>50 kb inversion clade</taxon>
        <taxon>genistoids sensu lato</taxon>
        <taxon>core genistoids</taxon>
        <taxon>Genisteae</taxon>
        <taxon>Lupinus</taxon>
    </lineage>
</organism>
<dbReference type="EMBL" id="CAXHTB010000023">
    <property type="protein sequence ID" value="CAL0331337.1"/>
    <property type="molecule type" value="Genomic_DNA"/>
</dbReference>
<accession>A0AAV1YBG2</accession>
<evidence type="ECO:0000313" key="4">
    <source>
        <dbReference type="EMBL" id="CAL0331337.1"/>
    </source>
</evidence>
<gene>
    <name evidence="4" type="ORF">LLUT_LOCUS32397</name>
</gene>
<feature type="active site" evidence="2">
    <location>
        <position position="225"/>
    </location>
</feature>
<sequence length="377" mass="42234">MVRPCFTTHHLNKCLYIQTKPSYQFTNIITHFFPLSLPSLKLSKSSNTTPFSTMATNSVSTDDEVAYDFSPIIKVYKNGRVERLVGEEVIPPSLDPTTNVESKDVIISNEEGISARLFIPKTILDDSSNQNQKLPLFVYFHGGAFCIETPFSPNYHTYVNKVVSKANAIGVSVHYRRAPEHPIPVPYEDSWLALKWVASHVGGNGPDGWLNQHTDFENVFFSGDSAGANLAHHMGIRVGSEGLPGVKLEGIVLIHPYFWGVDRIGSESSNEFAPKVEQLWRIASPTTSGSDDPFINPEKDPNLVKLGSKRLLVFVAEKDILKDRGYYYKELLEKREWNGIVNVIETKGEDHVFHLFKPTSDEASALLNDVVTFIKHN</sequence>
<dbReference type="AlphaFoldDB" id="A0AAV1YBG2"/>
<dbReference type="InterPro" id="IPR013094">
    <property type="entry name" value="AB_hydrolase_3"/>
</dbReference>